<dbReference type="InterPro" id="IPR013783">
    <property type="entry name" value="Ig-like_fold"/>
</dbReference>
<protein>
    <submittedName>
        <fullName evidence="4">Hemicentin-1</fullName>
    </submittedName>
</protein>
<organism evidence="4 5">
    <name type="scientific">Acropora cervicornis</name>
    <name type="common">Staghorn coral</name>
    <dbReference type="NCBI Taxonomy" id="6130"/>
    <lineage>
        <taxon>Eukaryota</taxon>
        <taxon>Metazoa</taxon>
        <taxon>Cnidaria</taxon>
        <taxon>Anthozoa</taxon>
        <taxon>Hexacorallia</taxon>
        <taxon>Scleractinia</taxon>
        <taxon>Astrocoeniina</taxon>
        <taxon>Acroporidae</taxon>
        <taxon>Acropora</taxon>
    </lineage>
</organism>
<dbReference type="SUPFAM" id="SSF48726">
    <property type="entry name" value="Immunoglobulin"/>
    <property type="match status" value="3"/>
</dbReference>
<dbReference type="EMBL" id="JARQWQ010000008">
    <property type="protein sequence ID" value="KAK2570329.1"/>
    <property type="molecule type" value="Genomic_DNA"/>
</dbReference>
<evidence type="ECO:0000259" key="3">
    <source>
        <dbReference type="PROSITE" id="PS50835"/>
    </source>
</evidence>
<dbReference type="Pfam" id="PF13927">
    <property type="entry name" value="Ig_3"/>
    <property type="match status" value="1"/>
</dbReference>
<reference evidence="4" key="2">
    <citation type="journal article" date="2023" name="Science">
        <title>Genomic signatures of disease resistance in endangered staghorn corals.</title>
        <authorList>
            <person name="Vollmer S.V."/>
            <person name="Selwyn J.D."/>
            <person name="Despard B.A."/>
            <person name="Roesel C.L."/>
        </authorList>
    </citation>
    <scope>NUCLEOTIDE SEQUENCE</scope>
    <source>
        <strain evidence="4">K2</strain>
    </source>
</reference>
<dbReference type="PANTHER" id="PTHR44427">
    <property type="entry name" value="CARCINOEMBRYONIC ANTIGEN-RELATED CELL ADHESION MOLECULE 19"/>
    <property type="match status" value="1"/>
</dbReference>
<dbReference type="PROSITE" id="PS50835">
    <property type="entry name" value="IG_LIKE"/>
    <property type="match status" value="3"/>
</dbReference>
<dbReference type="CDD" id="cd00096">
    <property type="entry name" value="Ig"/>
    <property type="match status" value="1"/>
</dbReference>
<dbReference type="InterPro" id="IPR013151">
    <property type="entry name" value="Immunoglobulin_dom"/>
</dbReference>
<dbReference type="InterPro" id="IPR003599">
    <property type="entry name" value="Ig_sub"/>
</dbReference>
<sequence length="401" mass="44143">MSTIRAMGTDHVKIRFINKKIYHFFLPVLNLNASQTNVNIDEGSTTTLKCQLKYSEAINVSIFWLFDGKQIKARPLHKGNDQDIININEIFLSLKLTQATRKQSGIYTCGALSPGLRSAINISVNVTDAEGPELEVKGEAVQNFLKGNTATLRCNAVFPPASFVDTFWTFNGGRIASNERRRKYDKDNPHSPGSTLSLTIYDVGFHDTGIYACNLNTSHGMAQKNFSIFVKPKVLNVTASQTKVTIVEGSTTTLQCQLKYSKAINVSIFWLFEGKQIKARPFHKGNNQNSIATHATLLQLKLIRVTRKQSGIYTCGALSAGLGSALNISVNVTDAEGPELARIGKAVQVFEKGNTASLSCNAVFPPASFVDTFWTFNGGRIASNERGRKYDKTTHIVQEAH</sequence>
<comment type="caution">
    <text evidence="4">The sequence shown here is derived from an EMBL/GenBank/DDBJ whole genome shotgun (WGS) entry which is preliminary data.</text>
</comment>
<dbReference type="SMART" id="SM00408">
    <property type="entry name" value="IGc2"/>
    <property type="match status" value="3"/>
</dbReference>
<dbReference type="AlphaFoldDB" id="A0AAD9QZE7"/>
<evidence type="ECO:0000313" key="4">
    <source>
        <dbReference type="EMBL" id="KAK2570329.1"/>
    </source>
</evidence>
<name>A0AAD9QZE7_ACRCE</name>
<dbReference type="InterPro" id="IPR050831">
    <property type="entry name" value="CEA_cell_adhesion"/>
</dbReference>
<dbReference type="SMART" id="SM00409">
    <property type="entry name" value="IG"/>
    <property type="match status" value="3"/>
</dbReference>
<dbReference type="Proteomes" id="UP001249851">
    <property type="component" value="Unassembled WGS sequence"/>
</dbReference>
<keyword evidence="1" id="KW-0732">Signal</keyword>
<dbReference type="PANTHER" id="PTHR44427:SF5">
    <property type="entry name" value="V-SET AND IMMUNOGLOBULIN DOMAIN-CONTAINING PROTEIN 10-LIKE"/>
    <property type="match status" value="1"/>
</dbReference>
<feature type="domain" description="Ig-like" evidence="3">
    <location>
        <begin position="27"/>
        <end position="127"/>
    </location>
</feature>
<accession>A0AAD9QZE7</accession>
<reference evidence="4" key="1">
    <citation type="journal article" date="2023" name="G3 (Bethesda)">
        <title>Whole genome assembly and annotation of the endangered Caribbean coral Acropora cervicornis.</title>
        <authorList>
            <person name="Selwyn J.D."/>
            <person name="Vollmer S.V."/>
        </authorList>
    </citation>
    <scope>NUCLEOTIDE SEQUENCE</scope>
    <source>
        <strain evidence="4">K2</strain>
    </source>
</reference>
<evidence type="ECO:0000256" key="2">
    <source>
        <dbReference type="ARBA" id="ARBA00023180"/>
    </source>
</evidence>
<dbReference type="Gene3D" id="2.60.40.10">
    <property type="entry name" value="Immunoglobulins"/>
    <property type="match status" value="3"/>
</dbReference>
<feature type="domain" description="Ig-like" evidence="3">
    <location>
        <begin position="132"/>
        <end position="227"/>
    </location>
</feature>
<evidence type="ECO:0000313" key="5">
    <source>
        <dbReference type="Proteomes" id="UP001249851"/>
    </source>
</evidence>
<dbReference type="InterPro" id="IPR007110">
    <property type="entry name" value="Ig-like_dom"/>
</dbReference>
<proteinExistence type="predicted"/>
<gene>
    <name evidence="4" type="ORF">P5673_005119</name>
</gene>
<feature type="domain" description="Ig-like" evidence="3">
    <location>
        <begin position="232"/>
        <end position="333"/>
    </location>
</feature>
<keyword evidence="5" id="KW-1185">Reference proteome</keyword>
<evidence type="ECO:0000256" key="1">
    <source>
        <dbReference type="ARBA" id="ARBA00022729"/>
    </source>
</evidence>
<dbReference type="Pfam" id="PF00047">
    <property type="entry name" value="ig"/>
    <property type="match status" value="2"/>
</dbReference>
<keyword evidence="2" id="KW-0325">Glycoprotein</keyword>
<dbReference type="InterPro" id="IPR036179">
    <property type="entry name" value="Ig-like_dom_sf"/>
</dbReference>
<dbReference type="InterPro" id="IPR003598">
    <property type="entry name" value="Ig_sub2"/>
</dbReference>